<dbReference type="AlphaFoldDB" id="A0A4V0YJV7"/>
<dbReference type="SUPFAM" id="SSF56935">
    <property type="entry name" value="Porins"/>
    <property type="match status" value="1"/>
</dbReference>
<dbReference type="Gene3D" id="2.40.160.60">
    <property type="entry name" value="Outer membrane protein transport protein (OMPP1/FadL/TodX)"/>
    <property type="match status" value="1"/>
</dbReference>
<protein>
    <submittedName>
        <fullName evidence="9">Long-chain fatty acid transport protein</fullName>
    </submittedName>
</protein>
<evidence type="ECO:0000256" key="5">
    <source>
        <dbReference type="ARBA" id="ARBA00022729"/>
    </source>
</evidence>
<comment type="similarity">
    <text evidence="2">Belongs to the OmpP1/FadL family.</text>
</comment>
<evidence type="ECO:0000256" key="8">
    <source>
        <dbReference type="SAM" id="SignalP"/>
    </source>
</evidence>
<proteinExistence type="inferred from homology"/>
<feature type="signal peptide" evidence="8">
    <location>
        <begin position="1"/>
        <end position="23"/>
    </location>
</feature>
<keyword evidence="3" id="KW-1134">Transmembrane beta strand</keyword>
<evidence type="ECO:0000256" key="2">
    <source>
        <dbReference type="ARBA" id="ARBA00008163"/>
    </source>
</evidence>
<evidence type="ECO:0000256" key="3">
    <source>
        <dbReference type="ARBA" id="ARBA00022452"/>
    </source>
</evidence>
<dbReference type="InterPro" id="IPR005017">
    <property type="entry name" value="OMPP1/FadL/TodX"/>
</dbReference>
<comment type="subcellular location">
    <subcellularLocation>
        <location evidence="1">Cell outer membrane</location>
        <topology evidence="1">Multi-pass membrane protein</topology>
    </subcellularLocation>
</comment>
<name>A0A4V0YJV7_9PSED</name>
<dbReference type="GO" id="GO:0009279">
    <property type="term" value="C:cell outer membrane"/>
    <property type="evidence" value="ECO:0007669"/>
    <property type="project" value="UniProtKB-SubCell"/>
</dbReference>
<keyword evidence="5 8" id="KW-0732">Signal</keyword>
<organism evidence="9 10">
    <name type="scientific">Pseudomonas arsenicoxydans</name>
    <dbReference type="NCBI Taxonomy" id="702115"/>
    <lineage>
        <taxon>Bacteria</taxon>
        <taxon>Pseudomonadati</taxon>
        <taxon>Pseudomonadota</taxon>
        <taxon>Gammaproteobacteria</taxon>
        <taxon>Pseudomonadales</taxon>
        <taxon>Pseudomonadaceae</taxon>
        <taxon>Pseudomonas</taxon>
    </lineage>
</organism>
<reference evidence="9 10" key="1">
    <citation type="submission" date="2017-11" db="EMBL/GenBank/DDBJ databases">
        <title>Genome sequence of Pseudomonas arsenicoxydans ACM1.</title>
        <authorList>
            <person name="Nascimento F.X."/>
        </authorList>
    </citation>
    <scope>NUCLEOTIDE SEQUENCE [LARGE SCALE GENOMIC DNA]</scope>
    <source>
        <strain evidence="9 10">ACM1</strain>
    </source>
</reference>
<evidence type="ECO:0000256" key="7">
    <source>
        <dbReference type="ARBA" id="ARBA00023237"/>
    </source>
</evidence>
<keyword evidence="6" id="KW-0472">Membrane</keyword>
<evidence type="ECO:0000313" key="10">
    <source>
        <dbReference type="Proteomes" id="UP000291121"/>
    </source>
</evidence>
<feature type="chain" id="PRO_5020855175" evidence="8">
    <location>
        <begin position="24"/>
        <end position="423"/>
    </location>
</feature>
<dbReference type="RefSeq" id="WP_208671925.1">
    <property type="nucleotide sequence ID" value="NZ_CP024767.1"/>
</dbReference>
<keyword evidence="10" id="KW-1185">Reference proteome</keyword>
<dbReference type="PANTHER" id="PTHR35093:SF8">
    <property type="entry name" value="OUTER MEMBRANE PROTEIN NMB0088-RELATED"/>
    <property type="match status" value="1"/>
</dbReference>
<gene>
    <name evidence="9" type="ORF">CUN61_13685</name>
</gene>
<dbReference type="GO" id="GO:0015483">
    <property type="term" value="F:long-chain fatty acid transporting porin activity"/>
    <property type="evidence" value="ECO:0007669"/>
    <property type="project" value="TreeGrafter"/>
</dbReference>
<dbReference type="Proteomes" id="UP000291121">
    <property type="component" value="Chromosome"/>
</dbReference>
<sequence>MKKVMLKTTLSLAVTLASTQIFASGFAINEQSISGMGTGFAGRSSSADDASTIFGNPAGMSRLKREQVSGGAAFLDAHTDISHASSSPNRGSNDGDMVPFIAVPMGYYVKPIDDHWAFGIGMYAPFGLVTDYESGFAGRYFGSKSEVKIVTLQPTVSYAFNDKVSIGFGPTINRIDGTLESNLSITQAAPDGNVKIKGDDTALGYNIGILAQVTDSTRVGLTYHSKVKYKLDGNTKVNYNVLGLIGQNPSQKYDASLDLTTPESVDFSLTHQLDDKWTIYAGSTWTRWSRLKEITVENKGVPAVLNGQFGTITEEQNWHDTWAHAIGASYQLNKEWVLRTGLSFDQAPTNNVDRSPRIPTGDRKIFSLGAGWSPTNDLTIDVAYSYLREESVKVNNSNDRGQTYDAKYQNWANGFGVGATYRF</sequence>
<dbReference type="EMBL" id="CP024767">
    <property type="protein sequence ID" value="QAY84984.1"/>
    <property type="molecule type" value="Genomic_DNA"/>
</dbReference>
<dbReference type="PANTHER" id="PTHR35093">
    <property type="entry name" value="OUTER MEMBRANE PROTEIN NMB0088-RELATED"/>
    <property type="match status" value="1"/>
</dbReference>
<evidence type="ECO:0000256" key="1">
    <source>
        <dbReference type="ARBA" id="ARBA00004571"/>
    </source>
</evidence>
<keyword evidence="7" id="KW-0998">Cell outer membrane</keyword>
<dbReference type="Pfam" id="PF03349">
    <property type="entry name" value="Toluene_X"/>
    <property type="match status" value="1"/>
</dbReference>
<evidence type="ECO:0000256" key="4">
    <source>
        <dbReference type="ARBA" id="ARBA00022692"/>
    </source>
</evidence>
<evidence type="ECO:0000256" key="6">
    <source>
        <dbReference type="ARBA" id="ARBA00023136"/>
    </source>
</evidence>
<keyword evidence="4" id="KW-0812">Transmembrane</keyword>
<evidence type="ECO:0000313" key="9">
    <source>
        <dbReference type="EMBL" id="QAY84984.1"/>
    </source>
</evidence>
<accession>A0A4V0YJV7</accession>